<name>A0A239IZ06_EKHLU</name>
<dbReference type="Proteomes" id="UP000198393">
    <property type="component" value="Unassembled WGS sequence"/>
</dbReference>
<proteinExistence type="inferred from homology"/>
<evidence type="ECO:0000313" key="4">
    <source>
        <dbReference type="Proteomes" id="UP000198393"/>
    </source>
</evidence>
<protein>
    <submittedName>
        <fullName evidence="3">Superoxide dismutase, Cu-Zn family</fullName>
    </submittedName>
</protein>
<organism evidence="3 4">
    <name type="scientific">Ekhidna lutea</name>
    <dbReference type="NCBI Taxonomy" id="447679"/>
    <lineage>
        <taxon>Bacteria</taxon>
        <taxon>Pseudomonadati</taxon>
        <taxon>Bacteroidota</taxon>
        <taxon>Cytophagia</taxon>
        <taxon>Cytophagales</taxon>
        <taxon>Reichenbachiellaceae</taxon>
        <taxon>Ekhidna</taxon>
    </lineage>
</organism>
<evidence type="ECO:0000313" key="3">
    <source>
        <dbReference type="EMBL" id="SNS98438.1"/>
    </source>
</evidence>
<evidence type="ECO:0000256" key="1">
    <source>
        <dbReference type="ARBA" id="ARBA00010457"/>
    </source>
</evidence>
<keyword evidence="4" id="KW-1185">Reference proteome</keyword>
<gene>
    <name evidence="3" type="ORF">SAMN05421640_1888</name>
</gene>
<reference evidence="3 4" key="1">
    <citation type="submission" date="2017-06" db="EMBL/GenBank/DDBJ databases">
        <authorList>
            <person name="Kim H.J."/>
            <person name="Triplett B.A."/>
        </authorList>
    </citation>
    <scope>NUCLEOTIDE SEQUENCE [LARGE SCALE GENOMIC DNA]</scope>
    <source>
        <strain evidence="3 4">DSM 19307</strain>
    </source>
</reference>
<evidence type="ECO:0000259" key="2">
    <source>
        <dbReference type="Pfam" id="PF00080"/>
    </source>
</evidence>
<dbReference type="GO" id="GO:0046872">
    <property type="term" value="F:metal ion binding"/>
    <property type="evidence" value="ECO:0007669"/>
    <property type="project" value="InterPro"/>
</dbReference>
<dbReference type="Gene3D" id="2.60.40.200">
    <property type="entry name" value="Superoxide dismutase, copper/zinc binding domain"/>
    <property type="match status" value="1"/>
</dbReference>
<sequence length="195" mass="21184">MRLLSVFALILSVLSCKDEKDPGPKTFAAADIYWVSTEDGETYTKGDWMGNAAFTYQDGVTILEVSVSNMEPNTAHAMHLHQGTLEEPGRHWNKGRFIAFCDSVSMGRLWLKPFAGDIGNIQVDEEGSGNFTIQTDLWSLGTGDASDISGTVLFIHHKSEDFTNECDPGHSHDPSGHANAKIAGGTVVLGSQLLR</sequence>
<dbReference type="AlphaFoldDB" id="A0A239IZ06"/>
<dbReference type="EMBL" id="FZPD01000003">
    <property type="protein sequence ID" value="SNS98438.1"/>
    <property type="molecule type" value="Genomic_DNA"/>
</dbReference>
<dbReference type="InterPro" id="IPR036423">
    <property type="entry name" value="SOD-like_Cu/Zn_dom_sf"/>
</dbReference>
<dbReference type="PROSITE" id="PS51257">
    <property type="entry name" value="PROKAR_LIPOPROTEIN"/>
    <property type="match status" value="1"/>
</dbReference>
<accession>A0A239IZ06</accession>
<dbReference type="InterPro" id="IPR001424">
    <property type="entry name" value="SOD_Cu_Zn_dom"/>
</dbReference>
<comment type="similarity">
    <text evidence="1">Belongs to the Cu-Zn superoxide dismutase family.</text>
</comment>
<dbReference type="RefSeq" id="WP_179213364.1">
    <property type="nucleotide sequence ID" value="NZ_FZPD01000003.1"/>
</dbReference>
<dbReference type="SUPFAM" id="SSF49329">
    <property type="entry name" value="Cu,Zn superoxide dismutase-like"/>
    <property type="match status" value="1"/>
</dbReference>
<feature type="domain" description="Superoxide dismutase copper/zinc binding" evidence="2">
    <location>
        <begin position="50"/>
        <end position="186"/>
    </location>
</feature>
<dbReference type="Pfam" id="PF00080">
    <property type="entry name" value="Sod_Cu"/>
    <property type="match status" value="1"/>
</dbReference>
<dbReference type="GO" id="GO:0006801">
    <property type="term" value="P:superoxide metabolic process"/>
    <property type="evidence" value="ECO:0007669"/>
    <property type="project" value="InterPro"/>
</dbReference>